<evidence type="ECO:0000256" key="1">
    <source>
        <dbReference type="ARBA" id="ARBA00004496"/>
    </source>
</evidence>
<keyword evidence="2" id="KW-0963">Cytoplasm</keyword>
<evidence type="ECO:0000256" key="8">
    <source>
        <dbReference type="PROSITE-ProRule" id="PRU00169"/>
    </source>
</evidence>
<keyword evidence="6 11" id="KW-0238">DNA-binding</keyword>
<dbReference type="Pfam" id="PF00072">
    <property type="entry name" value="Response_reg"/>
    <property type="match status" value="1"/>
</dbReference>
<dbReference type="GO" id="GO:0003700">
    <property type="term" value="F:DNA-binding transcription factor activity"/>
    <property type="evidence" value="ECO:0007669"/>
    <property type="project" value="InterPro"/>
</dbReference>
<keyword evidence="7" id="KW-0804">Transcription</keyword>
<dbReference type="InterPro" id="IPR009057">
    <property type="entry name" value="Homeodomain-like_sf"/>
</dbReference>
<comment type="subcellular location">
    <subcellularLocation>
        <location evidence="1">Cytoplasm</location>
    </subcellularLocation>
</comment>
<dbReference type="RefSeq" id="WP_094155638.1">
    <property type="nucleotide sequence ID" value="NZ_CP020028.1"/>
</dbReference>
<gene>
    <name evidence="11" type="ORF">B4V02_16625</name>
</gene>
<keyword evidence="5" id="KW-0805">Transcription regulation</keyword>
<evidence type="ECO:0000256" key="4">
    <source>
        <dbReference type="ARBA" id="ARBA00023012"/>
    </source>
</evidence>
<sequence>MMNVLLVDDEPWVLEGLRTIVNWDKYGFRVCGEASNGSAAWSLIERLQPELVFTDIQMPSVSGLELIDRSQHKLAKPPRFVILSGYNNFEYAVTALAQRVDDYLLKPIDEDEIEAVLDQMSRKIREETAQEELRRRDRSLYVNCLLNRLIQGEAGTELENEAAALLNIGSGEEIGCLLVETEMSEEELKRQIPELARPEPPELFTDPEGRVGLVASGKPHAADRLEALGRRLCEEWPGEAPSPAIAALSYGTGGASVLRPIYEKALAALKWKRYHNKGGIIACNELPRNERMKGVNKAALASLIERLSSDRPEEIEAAADALLAAPSPGLPDIEYVRIQLSALEMGISKKLKELGGDADAFMRGIQGEFGTLTETTTFPAFRRYTLALCLSGAATLREQRERSECCTIFRVVQHVDQEFRKKLQLQELAQMFHMNPIYMGQLFKQQTGKSFREYLNDKRVEEAKRLLRQGRLSIAEVAANSGYPNTDYFISQFKRITGIAPSAFRRRE</sequence>
<feature type="modified residue" description="4-aspartylphosphate" evidence="8">
    <location>
        <position position="55"/>
    </location>
</feature>
<dbReference type="InterPro" id="IPR051552">
    <property type="entry name" value="HptR"/>
</dbReference>
<dbReference type="Gene3D" id="3.40.50.2300">
    <property type="match status" value="1"/>
</dbReference>
<evidence type="ECO:0000259" key="10">
    <source>
        <dbReference type="PROSITE" id="PS50110"/>
    </source>
</evidence>
<dbReference type="SMART" id="SM00448">
    <property type="entry name" value="REC"/>
    <property type="match status" value="1"/>
</dbReference>
<evidence type="ECO:0000313" key="11">
    <source>
        <dbReference type="EMBL" id="ASR48207.1"/>
    </source>
</evidence>
<feature type="domain" description="HTH araC/xylS-type" evidence="9">
    <location>
        <begin position="409"/>
        <end position="507"/>
    </location>
</feature>
<dbReference type="InterPro" id="IPR020449">
    <property type="entry name" value="Tscrpt_reg_AraC-type_HTH"/>
</dbReference>
<evidence type="ECO:0000256" key="5">
    <source>
        <dbReference type="ARBA" id="ARBA00023015"/>
    </source>
</evidence>
<evidence type="ECO:0000313" key="12">
    <source>
        <dbReference type="Proteomes" id="UP000214666"/>
    </source>
</evidence>
<keyword evidence="3 8" id="KW-0597">Phosphoprotein</keyword>
<dbReference type="InterPro" id="IPR018060">
    <property type="entry name" value="HTH_AraC"/>
</dbReference>
<dbReference type="PROSITE" id="PS01124">
    <property type="entry name" value="HTH_ARAC_FAMILY_2"/>
    <property type="match status" value="1"/>
</dbReference>
<dbReference type="CDD" id="cd17536">
    <property type="entry name" value="REC_YesN-like"/>
    <property type="match status" value="1"/>
</dbReference>
<dbReference type="SUPFAM" id="SSF46689">
    <property type="entry name" value="Homeodomain-like"/>
    <property type="match status" value="2"/>
</dbReference>
<dbReference type="PANTHER" id="PTHR42713">
    <property type="entry name" value="HISTIDINE KINASE-RELATED"/>
    <property type="match status" value="1"/>
</dbReference>
<organism evidence="11 12">
    <name type="scientific">Paenibacillus kribbensis</name>
    <dbReference type="NCBI Taxonomy" id="172713"/>
    <lineage>
        <taxon>Bacteria</taxon>
        <taxon>Bacillati</taxon>
        <taxon>Bacillota</taxon>
        <taxon>Bacilli</taxon>
        <taxon>Bacillales</taxon>
        <taxon>Paenibacillaceae</taxon>
        <taxon>Paenibacillus</taxon>
    </lineage>
</organism>
<keyword evidence="12" id="KW-1185">Reference proteome</keyword>
<name>A0A222WNW1_9BACL</name>
<dbReference type="Proteomes" id="UP000214666">
    <property type="component" value="Chromosome"/>
</dbReference>
<evidence type="ECO:0000256" key="6">
    <source>
        <dbReference type="ARBA" id="ARBA00023125"/>
    </source>
</evidence>
<dbReference type="Gene3D" id="1.10.10.60">
    <property type="entry name" value="Homeodomain-like"/>
    <property type="match status" value="2"/>
</dbReference>
<dbReference type="InterPro" id="IPR011006">
    <property type="entry name" value="CheY-like_superfamily"/>
</dbReference>
<dbReference type="InterPro" id="IPR018062">
    <property type="entry name" value="HTH_AraC-typ_CS"/>
</dbReference>
<dbReference type="PROSITE" id="PS50110">
    <property type="entry name" value="RESPONSE_REGULATORY"/>
    <property type="match status" value="1"/>
</dbReference>
<dbReference type="KEGG" id="pkb:B4V02_16625"/>
<dbReference type="AlphaFoldDB" id="A0A222WNW1"/>
<evidence type="ECO:0000259" key="9">
    <source>
        <dbReference type="PROSITE" id="PS01124"/>
    </source>
</evidence>
<protein>
    <submittedName>
        <fullName evidence="11">DNA-binding response regulator</fullName>
    </submittedName>
</protein>
<dbReference type="GO" id="GO:0043565">
    <property type="term" value="F:sequence-specific DNA binding"/>
    <property type="evidence" value="ECO:0007669"/>
    <property type="project" value="InterPro"/>
</dbReference>
<dbReference type="PRINTS" id="PR00032">
    <property type="entry name" value="HTHARAC"/>
</dbReference>
<keyword evidence="4" id="KW-0902">Two-component regulatory system</keyword>
<dbReference type="GO" id="GO:0000160">
    <property type="term" value="P:phosphorelay signal transduction system"/>
    <property type="evidence" value="ECO:0007669"/>
    <property type="project" value="UniProtKB-KW"/>
</dbReference>
<dbReference type="PROSITE" id="PS00041">
    <property type="entry name" value="HTH_ARAC_FAMILY_1"/>
    <property type="match status" value="1"/>
</dbReference>
<dbReference type="SUPFAM" id="SSF52172">
    <property type="entry name" value="CheY-like"/>
    <property type="match status" value="1"/>
</dbReference>
<evidence type="ECO:0000256" key="3">
    <source>
        <dbReference type="ARBA" id="ARBA00022553"/>
    </source>
</evidence>
<feature type="domain" description="Response regulatory" evidence="10">
    <location>
        <begin position="3"/>
        <end position="121"/>
    </location>
</feature>
<evidence type="ECO:0000256" key="2">
    <source>
        <dbReference type="ARBA" id="ARBA00022490"/>
    </source>
</evidence>
<dbReference type="SMART" id="SM00342">
    <property type="entry name" value="HTH_ARAC"/>
    <property type="match status" value="1"/>
</dbReference>
<dbReference type="GO" id="GO:0005737">
    <property type="term" value="C:cytoplasm"/>
    <property type="evidence" value="ECO:0007669"/>
    <property type="project" value="UniProtKB-SubCell"/>
</dbReference>
<dbReference type="Pfam" id="PF12833">
    <property type="entry name" value="HTH_18"/>
    <property type="match status" value="1"/>
</dbReference>
<evidence type="ECO:0000256" key="7">
    <source>
        <dbReference type="ARBA" id="ARBA00023163"/>
    </source>
</evidence>
<dbReference type="InterPro" id="IPR001789">
    <property type="entry name" value="Sig_transdc_resp-reg_receiver"/>
</dbReference>
<dbReference type="EMBL" id="CP020028">
    <property type="protein sequence ID" value="ASR48207.1"/>
    <property type="molecule type" value="Genomic_DNA"/>
</dbReference>
<proteinExistence type="predicted"/>
<dbReference type="OrthoDB" id="342399at2"/>
<reference evidence="11 12" key="1">
    <citation type="submission" date="2017-03" db="EMBL/GenBank/DDBJ databases">
        <title>Complete genome sequence of Paenibacillus Kribbensis producing bioflocculants.</title>
        <authorList>
            <person name="Lee H.-G."/>
            <person name="Oh H.-M."/>
        </authorList>
    </citation>
    <scope>NUCLEOTIDE SEQUENCE [LARGE SCALE GENOMIC DNA]</scope>
    <source>
        <strain evidence="11 12">AM49</strain>
    </source>
</reference>
<accession>A0A222WNW1</accession>
<dbReference type="PANTHER" id="PTHR42713:SF3">
    <property type="entry name" value="TRANSCRIPTIONAL REGULATORY PROTEIN HPTR"/>
    <property type="match status" value="1"/>
</dbReference>